<proteinExistence type="predicted"/>
<sequence length="79" mass="9087">MSNTPHTLQEEFPFEIEKLRALKGADARFAKLLEEYDAINDRVHRAETHVDPVEELAEVELRKQRAAIKDEIARMLATA</sequence>
<dbReference type="AlphaFoldDB" id="A0A3S3LY82"/>
<evidence type="ECO:0000313" key="2">
    <source>
        <dbReference type="Proteomes" id="UP000288071"/>
    </source>
</evidence>
<evidence type="ECO:0000313" key="1">
    <source>
        <dbReference type="EMBL" id="RWR50810.1"/>
    </source>
</evidence>
<name>A0A3S3LY82_9RHOB</name>
<dbReference type="Gene3D" id="6.10.280.50">
    <property type="match status" value="1"/>
</dbReference>
<gene>
    <name evidence="1" type="ORF">EOW66_14380</name>
</gene>
<reference evidence="1 2" key="1">
    <citation type="submission" date="2019-01" db="EMBL/GenBank/DDBJ databases">
        <title>Sinorhodobacter populi sp. nov. isolated from the symptomatic bark tissue of Populus euramericana canker.</title>
        <authorList>
            <person name="Xu G."/>
        </authorList>
    </citation>
    <scope>NUCLEOTIDE SEQUENCE [LARGE SCALE GENOMIC DNA]</scope>
    <source>
        <strain evidence="1 2">CGMCC 1.12963</strain>
    </source>
</reference>
<accession>A0A3S3LY82</accession>
<organism evidence="1 2">
    <name type="scientific">Paenirhodobacter huangdaonensis</name>
    <dbReference type="NCBI Taxonomy" id="2501515"/>
    <lineage>
        <taxon>Bacteria</taxon>
        <taxon>Pseudomonadati</taxon>
        <taxon>Pseudomonadota</taxon>
        <taxon>Alphaproteobacteria</taxon>
        <taxon>Rhodobacterales</taxon>
        <taxon>Rhodobacter group</taxon>
        <taxon>Paenirhodobacter</taxon>
    </lineage>
</organism>
<dbReference type="InterPro" id="IPR038444">
    <property type="entry name" value="DUF465_sf"/>
</dbReference>
<reference evidence="2" key="2">
    <citation type="submission" date="2019-01" db="EMBL/GenBank/DDBJ databases">
        <title>Sinorhodobacter populi sp. nov. isolated from the symptomatic bark tissue of Populus euramericana canker.</title>
        <authorList>
            <person name="Li Y."/>
        </authorList>
    </citation>
    <scope>NUCLEOTIDE SEQUENCE [LARGE SCALE GENOMIC DNA]</scope>
    <source>
        <strain evidence="2">CGMCC 1.12963</strain>
    </source>
</reference>
<dbReference type="Proteomes" id="UP000288071">
    <property type="component" value="Unassembled WGS sequence"/>
</dbReference>
<dbReference type="EMBL" id="SAVA01000008">
    <property type="protein sequence ID" value="RWR50810.1"/>
    <property type="molecule type" value="Genomic_DNA"/>
</dbReference>
<dbReference type="RefSeq" id="WP_128157000.1">
    <property type="nucleotide sequence ID" value="NZ_JBHSOM010000004.1"/>
</dbReference>
<dbReference type="Pfam" id="PF04325">
    <property type="entry name" value="DUF465"/>
    <property type="match status" value="1"/>
</dbReference>
<dbReference type="InterPro" id="IPR007420">
    <property type="entry name" value="DUF465"/>
</dbReference>
<protein>
    <submittedName>
        <fullName evidence="1">DUF465 domain-containing protein</fullName>
    </submittedName>
</protein>
<keyword evidence="2" id="KW-1185">Reference proteome</keyword>
<comment type="caution">
    <text evidence="1">The sequence shown here is derived from an EMBL/GenBank/DDBJ whole genome shotgun (WGS) entry which is preliminary data.</text>
</comment>